<reference evidence="2" key="1">
    <citation type="submission" date="2016-10" db="EMBL/GenBank/DDBJ databases">
        <authorList>
            <person name="Varghese N."/>
            <person name="Submissions S."/>
        </authorList>
    </citation>
    <scope>NUCLEOTIDE SEQUENCE [LARGE SCALE GENOMIC DNA]</scope>
    <source>
        <strain evidence="2">LMG 26031</strain>
    </source>
</reference>
<keyword evidence="2" id="KW-1185">Reference proteome</keyword>
<dbReference type="Pfam" id="PF06564">
    <property type="entry name" value="CBP_BcsQ"/>
    <property type="match status" value="1"/>
</dbReference>
<evidence type="ECO:0000313" key="1">
    <source>
        <dbReference type="EMBL" id="SEI71169.1"/>
    </source>
</evidence>
<gene>
    <name evidence="1" type="ORF">SAMN05192539_1003366</name>
</gene>
<evidence type="ECO:0000313" key="2">
    <source>
        <dbReference type="Proteomes" id="UP000198866"/>
    </source>
</evidence>
<name>A0A1H6ST88_9BURK</name>
<dbReference type="SUPFAM" id="SSF52540">
    <property type="entry name" value="P-loop containing nucleoside triphosphate hydrolases"/>
    <property type="match status" value="1"/>
</dbReference>
<dbReference type="Gene3D" id="3.40.50.300">
    <property type="entry name" value="P-loop containing nucleotide triphosphate hydrolases"/>
    <property type="match status" value="1"/>
</dbReference>
<dbReference type="EMBL" id="FNYE01000003">
    <property type="protein sequence ID" value="SEI71169.1"/>
    <property type="molecule type" value="Genomic_DNA"/>
</dbReference>
<dbReference type="PANTHER" id="PTHR13696">
    <property type="entry name" value="P-LOOP CONTAINING NUCLEOSIDE TRIPHOSPHATE HYDROLASE"/>
    <property type="match status" value="1"/>
</dbReference>
<accession>A0A1H6ST88</accession>
<dbReference type="RefSeq" id="WP_090864245.1">
    <property type="nucleotide sequence ID" value="NZ_FNYE01000003.1"/>
</dbReference>
<proteinExistence type="predicted"/>
<protein>
    <submittedName>
        <fullName evidence="1">Cellulose synthase operon protein YhjQ</fullName>
    </submittedName>
</protein>
<dbReference type="InterPro" id="IPR017746">
    <property type="entry name" value="Cellulose_synthase_operon_BcsQ"/>
</dbReference>
<dbReference type="OrthoDB" id="5288747at2"/>
<organism evidence="1 2">
    <name type="scientific">Paraburkholderia diazotrophica</name>
    <dbReference type="NCBI Taxonomy" id="667676"/>
    <lineage>
        <taxon>Bacteria</taxon>
        <taxon>Pseudomonadati</taxon>
        <taxon>Pseudomonadota</taxon>
        <taxon>Betaproteobacteria</taxon>
        <taxon>Burkholderiales</taxon>
        <taxon>Burkholderiaceae</taxon>
        <taxon>Paraburkholderia</taxon>
    </lineage>
</organism>
<dbReference type="AlphaFoldDB" id="A0A1H6ST88"/>
<dbReference type="STRING" id="667676.SAMN05192539_1003366"/>
<sequence>MKTIAVVSTAGGTGRTTLSAALAVLLARRGRPIVALDFDPQNVLGAYLGLDSVDGPGIGDAITVEAADGVDPWQEWTWRNEEGVLFVPYGRRPLAENTRCETRLAQTPQWLARALAMLDLDDDAAVLIDTPRYPSLQADQAIRAADLVLCVTPPEPVACATLVSNLPHLQAASARFKVVVNRLNPARDMQRDVLAMLRAALGPDLLVDQRVHFDAALPESFARGSWLFDDAPYSQTAHDFQGLANWLDAWLGERADKGKDR</sequence>
<dbReference type="Proteomes" id="UP000198866">
    <property type="component" value="Unassembled WGS sequence"/>
</dbReference>
<dbReference type="PANTHER" id="PTHR13696:SF52">
    <property type="entry name" value="PARA FAMILY PROTEIN CT_582"/>
    <property type="match status" value="1"/>
</dbReference>
<dbReference type="InterPro" id="IPR050678">
    <property type="entry name" value="DNA_Partitioning_ATPase"/>
</dbReference>
<dbReference type="NCBIfam" id="TIGR03371">
    <property type="entry name" value="cellulose_yhjQ"/>
    <property type="match status" value="1"/>
</dbReference>
<dbReference type="InterPro" id="IPR027417">
    <property type="entry name" value="P-loop_NTPase"/>
</dbReference>